<evidence type="ECO:0000256" key="8">
    <source>
        <dbReference type="ARBA" id="ARBA00022932"/>
    </source>
</evidence>
<dbReference type="InterPro" id="IPR012337">
    <property type="entry name" value="RNaseH-like_sf"/>
</dbReference>
<sequence length="491" mass="55484">MAGETVGVIFRSGKLFAWSVEQLEHAQVAQVTGISKQGSDNVLWHARLGHVSASKMFAMSKVCGGLPALDHEDDHMIAVCGGCAQGKMTTSPFARKSGSEVKTRHPLEVVHTDVMGPMKPKSKGGALYVLTFIDDYSRFVYEYLLTSKAQLFDRFREFKALAETQTGYKVKRLRSDNGGEYTSQRFNQFCALSGIVHQTSAPYSPQQNDLAERINRTLAEMARSMMHYMEVDRQWWGEAVMTVAHIVNRIPNSARRDKTPVGVLTGEQTSLDYLRVFGSSGYVHLDKSKRTKWDAKSHRCIFLGYAENSKAYRVCDFEDQRLVKTRTVTLDERPPSRYRDVVLVNGGRDSRSGTVPADDDDDWGASTCPHLRMKPQRTWKLMKLVNKRRTWRWNQHHTQLFRLRGAARHYSRMAVCVQAKQVRLTCALIVTVIYFPVSLSLIKPLGFLPPPPLKQLVAQNRLGTCCSARIESSSVVDQDLVEAREVISLDF</sequence>
<keyword evidence="8" id="KW-0808">Transferase</keyword>
<dbReference type="SUPFAM" id="SSF53098">
    <property type="entry name" value="Ribonuclease H-like"/>
    <property type="match status" value="1"/>
</dbReference>
<keyword evidence="6" id="KW-0229">DNA integration</keyword>
<dbReference type="GO" id="GO:0003676">
    <property type="term" value="F:nucleic acid binding"/>
    <property type="evidence" value="ECO:0007669"/>
    <property type="project" value="InterPro"/>
</dbReference>
<dbReference type="Proteomes" id="UP000476176">
    <property type="component" value="Unassembled WGS sequence"/>
</dbReference>
<evidence type="ECO:0000256" key="4">
    <source>
        <dbReference type="ARBA" id="ARBA00022801"/>
    </source>
</evidence>
<evidence type="ECO:0000256" key="2">
    <source>
        <dbReference type="ARBA" id="ARBA00022723"/>
    </source>
</evidence>
<keyword evidence="9" id="KW-0233">DNA recombination</keyword>
<dbReference type="GO" id="GO:0003964">
    <property type="term" value="F:RNA-directed DNA polymerase activity"/>
    <property type="evidence" value="ECO:0007669"/>
    <property type="project" value="UniProtKB-KW"/>
</dbReference>
<dbReference type="AlphaFoldDB" id="A0A6G0MGC5"/>
<dbReference type="GO" id="GO:0015074">
    <property type="term" value="P:DNA integration"/>
    <property type="evidence" value="ECO:0007669"/>
    <property type="project" value="UniProtKB-KW"/>
</dbReference>
<accession>A0A6G0MGC5</accession>
<dbReference type="EMBL" id="QXGC01005388">
    <property type="protein sequence ID" value="KAE9165474.1"/>
    <property type="molecule type" value="Genomic_DNA"/>
</dbReference>
<dbReference type="InterPro" id="IPR039537">
    <property type="entry name" value="Retrotran_Ty1/copia-like"/>
</dbReference>
<keyword evidence="7" id="KW-0695">RNA-directed DNA polymerase</keyword>
<dbReference type="Pfam" id="PF25597">
    <property type="entry name" value="SH3_retrovirus"/>
    <property type="match status" value="1"/>
</dbReference>
<evidence type="ECO:0000313" key="12">
    <source>
        <dbReference type="Proteomes" id="UP000476176"/>
    </source>
</evidence>
<protein>
    <recommendedName>
        <fullName evidence="10">Integrase catalytic domain-containing protein</fullName>
    </recommendedName>
</protein>
<keyword evidence="8" id="KW-0239">DNA-directed DNA polymerase</keyword>
<proteinExistence type="predicted"/>
<comment type="caution">
    <text evidence="11">The sequence shown here is derived from an EMBL/GenBank/DDBJ whole genome shotgun (WGS) entry which is preliminary data.</text>
</comment>
<evidence type="ECO:0000256" key="1">
    <source>
        <dbReference type="ARBA" id="ARBA00022722"/>
    </source>
</evidence>
<evidence type="ECO:0000259" key="10">
    <source>
        <dbReference type="PROSITE" id="PS50994"/>
    </source>
</evidence>
<gene>
    <name evidence="11" type="ORF">PF004_g29487</name>
</gene>
<name>A0A6G0MGC5_9STRA</name>
<dbReference type="PANTHER" id="PTHR42648:SF11">
    <property type="entry name" value="TRANSPOSON TY4-P GAG-POL POLYPROTEIN"/>
    <property type="match status" value="1"/>
</dbReference>
<evidence type="ECO:0000256" key="6">
    <source>
        <dbReference type="ARBA" id="ARBA00022908"/>
    </source>
</evidence>
<evidence type="ECO:0000313" key="11">
    <source>
        <dbReference type="EMBL" id="KAE9165474.1"/>
    </source>
</evidence>
<keyword evidence="4" id="KW-0378">Hydrolase</keyword>
<dbReference type="Pfam" id="PF00665">
    <property type="entry name" value="rve"/>
    <property type="match status" value="1"/>
</dbReference>
<keyword evidence="1" id="KW-0540">Nuclease</keyword>
<dbReference type="InterPro" id="IPR057670">
    <property type="entry name" value="SH3_retrovirus"/>
</dbReference>
<evidence type="ECO:0000256" key="9">
    <source>
        <dbReference type="ARBA" id="ARBA00023172"/>
    </source>
</evidence>
<dbReference type="GO" id="GO:0046872">
    <property type="term" value="F:metal ion binding"/>
    <property type="evidence" value="ECO:0007669"/>
    <property type="project" value="UniProtKB-KW"/>
</dbReference>
<evidence type="ECO:0000256" key="7">
    <source>
        <dbReference type="ARBA" id="ARBA00022918"/>
    </source>
</evidence>
<feature type="domain" description="Integrase catalytic" evidence="10">
    <location>
        <begin position="102"/>
        <end position="268"/>
    </location>
</feature>
<dbReference type="PANTHER" id="PTHR42648">
    <property type="entry name" value="TRANSPOSASE, PUTATIVE-RELATED"/>
    <property type="match status" value="1"/>
</dbReference>
<dbReference type="InterPro" id="IPR025724">
    <property type="entry name" value="GAG-pre-integrase_dom"/>
</dbReference>
<dbReference type="Pfam" id="PF13976">
    <property type="entry name" value="gag_pre-integrs"/>
    <property type="match status" value="1"/>
</dbReference>
<dbReference type="GO" id="GO:0006310">
    <property type="term" value="P:DNA recombination"/>
    <property type="evidence" value="ECO:0007669"/>
    <property type="project" value="UniProtKB-KW"/>
</dbReference>
<reference evidence="11 12" key="1">
    <citation type="submission" date="2018-09" db="EMBL/GenBank/DDBJ databases">
        <title>Genomic investigation of the strawberry pathogen Phytophthora fragariae indicates pathogenicity is determined by transcriptional variation in three key races.</title>
        <authorList>
            <person name="Adams T.M."/>
            <person name="Armitage A.D."/>
            <person name="Sobczyk M.K."/>
            <person name="Bates H.J."/>
            <person name="Dunwell J.M."/>
            <person name="Nellist C.F."/>
            <person name="Harrison R.J."/>
        </authorList>
    </citation>
    <scope>NUCLEOTIDE SEQUENCE [LARGE SCALE GENOMIC DNA]</scope>
    <source>
        <strain evidence="11 12">BC-23</strain>
    </source>
</reference>
<keyword evidence="5" id="KW-0460">Magnesium</keyword>
<dbReference type="GO" id="GO:0003887">
    <property type="term" value="F:DNA-directed DNA polymerase activity"/>
    <property type="evidence" value="ECO:0007669"/>
    <property type="project" value="UniProtKB-KW"/>
</dbReference>
<organism evidence="11 12">
    <name type="scientific">Phytophthora fragariae</name>
    <dbReference type="NCBI Taxonomy" id="53985"/>
    <lineage>
        <taxon>Eukaryota</taxon>
        <taxon>Sar</taxon>
        <taxon>Stramenopiles</taxon>
        <taxon>Oomycota</taxon>
        <taxon>Peronosporomycetes</taxon>
        <taxon>Peronosporales</taxon>
        <taxon>Peronosporaceae</taxon>
        <taxon>Phytophthora</taxon>
    </lineage>
</organism>
<dbReference type="GO" id="GO:0004519">
    <property type="term" value="F:endonuclease activity"/>
    <property type="evidence" value="ECO:0007669"/>
    <property type="project" value="UniProtKB-KW"/>
</dbReference>
<keyword evidence="3" id="KW-0255">Endonuclease</keyword>
<dbReference type="GO" id="GO:0016787">
    <property type="term" value="F:hydrolase activity"/>
    <property type="evidence" value="ECO:0007669"/>
    <property type="project" value="UniProtKB-KW"/>
</dbReference>
<dbReference type="Gene3D" id="3.30.420.10">
    <property type="entry name" value="Ribonuclease H-like superfamily/Ribonuclease H"/>
    <property type="match status" value="1"/>
</dbReference>
<keyword evidence="2" id="KW-0479">Metal-binding</keyword>
<evidence type="ECO:0000256" key="3">
    <source>
        <dbReference type="ARBA" id="ARBA00022759"/>
    </source>
</evidence>
<dbReference type="InterPro" id="IPR036397">
    <property type="entry name" value="RNaseH_sf"/>
</dbReference>
<dbReference type="PROSITE" id="PS50994">
    <property type="entry name" value="INTEGRASE"/>
    <property type="match status" value="1"/>
</dbReference>
<dbReference type="InterPro" id="IPR001584">
    <property type="entry name" value="Integrase_cat-core"/>
</dbReference>
<keyword evidence="8" id="KW-0548">Nucleotidyltransferase</keyword>
<evidence type="ECO:0000256" key="5">
    <source>
        <dbReference type="ARBA" id="ARBA00022842"/>
    </source>
</evidence>